<reference evidence="3" key="1">
    <citation type="submission" date="2017-03" db="EMBL/GenBank/DDBJ databases">
        <title>Phytopthora megakarya and P. palmivora, two closely related causual agents of cacao black pod achieved similar genome size and gene model numbers by different mechanisms.</title>
        <authorList>
            <person name="Ali S."/>
            <person name="Shao J."/>
            <person name="Larry D.J."/>
            <person name="Kronmiller B."/>
            <person name="Shen D."/>
            <person name="Strem M.D."/>
            <person name="Melnick R.L."/>
            <person name="Guiltinan M.J."/>
            <person name="Tyler B.M."/>
            <person name="Meinhardt L.W."/>
            <person name="Bailey B.A."/>
        </authorList>
    </citation>
    <scope>NUCLEOTIDE SEQUENCE [LARGE SCALE GENOMIC DNA]</scope>
    <source>
        <strain evidence="3">zdho120</strain>
    </source>
</reference>
<dbReference type="AlphaFoldDB" id="A0A225WG72"/>
<dbReference type="PANTHER" id="PTHR11439">
    <property type="entry name" value="GAG-POL-RELATED RETROTRANSPOSON"/>
    <property type="match status" value="1"/>
</dbReference>
<feature type="region of interest" description="Disordered" evidence="1">
    <location>
        <begin position="1"/>
        <end position="20"/>
    </location>
</feature>
<evidence type="ECO:0000313" key="3">
    <source>
        <dbReference type="Proteomes" id="UP000198211"/>
    </source>
</evidence>
<evidence type="ECO:0000313" key="2">
    <source>
        <dbReference type="EMBL" id="OWZ16414.1"/>
    </source>
</evidence>
<name>A0A225WG72_9STRA</name>
<evidence type="ECO:0000256" key="1">
    <source>
        <dbReference type="SAM" id="MobiDB-lite"/>
    </source>
</evidence>
<organism evidence="2 3">
    <name type="scientific">Phytophthora megakarya</name>
    <dbReference type="NCBI Taxonomy" id="4795"/>
    <lineage>
        <taxon>Eukaryota</taxon>
        <taxon>Sar</taxon>
        <taxon>Stramenopiles</taxon>
        <taxon>Oomycota</taxon>
        <taxon>Peronosporomycetes</taxon>
        <taxon>Peronosporales</taxon>
        <taxon>Peronosporaceae</taxon>
        <taxon>Phytophthora</taxon>
    </lineage>
</organism>
<dbReference type="Proteomes" id="UP000198211">
    <property type="component" value="Unassembled WGS sequence"/>
</dbReference>
<dbReference type="EMBL" id="NBNE01000938">
    <property type="protein sequence ID" value="OWZ16414.1"/>
    <property type="molecule type" value="Genomic_DNA"/>
</dbReference>
<dbReference type="CDD" id="cd09272">
    <property type="entry name" value="RNase_HI_RT_Ty1"/>
    <property type="match status" value="1"/>
</dbReference>
<accession>A0A225WG72</accession>
<proteinExistence type="predicted"/>
<sequence length="320" mass="34874">MENCNGCATPQATSPSKADVPTTTAYLPYRELVDALQYLVSASRPDIIHATRHLGKYLSSYDHTHYAQAKRVLRYLKSTCDYGLVMNARMQQDVRICSYSNADYANAPVNRRSISAYVTMIEGNVLSNASRKQEINALSTCEVEYVAMSEVTKDLFWLAGLCKELHWTHPVPLLYGANQGAIALTLKPGNIRRNVGLKHIDTQYVGTDAMVADVMTKAVGAEKFAGFRKAMKVLPLVGENAVTPASETADEASVTKFTATAAERQAKDCVTKFGTYFGSWCCAGYDGGLLCGGGHDDLALAAEIKWECEVLLCVVRGSTL</sequence>
<keyword evidence="3" id="KW-1185">Reference proteome</keyword>
<dbReference type="STRING" id="4795.A0A225WG72"/>
<comment type="caution">
    <text evidence="2">The sequence shown here is derived from an EMBL/GenBank/DDBJ whole genome shotgun (WGS) entry which is preliminary data.</text>
</comment>
<protein>
    <submittedName>
        <fullName evidence="2">Polyprotein</fullName>
    </submittedName>
</protein>
<dbReference type="OrthoDB" id="107701at2759"/>
<gene>
    <name evidence="2" type="ORF">PHMEG_0009809</name>
</gene>
<dbReference type="PANTHER" id="PTHR11439:SF460">
    <property type="match status" value="1"/>
</dbReference>